<keyword evidence="5 14" id="KW-0812">Transmembrane</keyword>
<feature type="transmembrane region" description="Helical" evidence="14">
    <location>
        <begin position="122"/>
        <end position="143"/>
    </location>
</feature>
<dbReference type="InterPro" id="IPR038377">
    <property type="entry name" value="Na/Glc_symporter_sf"/>
</dbReference>
<dbReference type="EMBL" id="ARYI01000002">
    <property type="protein sequence ID" value="KCZ95963.1"/>
    <property type="molecule type" value="Genomic_DNA"/>
</dbReference>
<feature type="transmembrane region" description="Helical" evidence="14">
    <location>
        <begin position="366"/>
        <end position="389"/>
    </location>
</feature>
<dbReference type="GO" id="GO:0015824">
    <property type="term" value="P:proline transport"/>
    <property type="evidence" value="ECO:0007669"/>
    <property type="project" value="UniProtKB-UniRule"/>
</dbReference>
<evidence type="ECO:0000256" key="10">
    <source>
        <dbReference type="ARBA" id="ARBA00023136"/>
    </source>
</evidence>
<dbReference type="PANTHER" id="PTHR48086:SF3">
    <property type="entry name" value="SODIUM_PROLINE SYMPORTER"/>
    <property type="match status" value="1"/>
</dbReference>
<evidence type="ECO:0000313" key="16">
    <source>
        <dbReference type="Proteomes" id="UP000025061"/>
    </source>
</evidence>
<keyword evidence="4" id="KW-1003">Cell membrane</keyword>
<evidence type="ECO:0000313" key="15">
    <source>
        <dbReference type="EMBL" id="KCZ95963.1"/>
    </source>
</evidence>
<dbReference type="PATRIC" id="fig|1280951.3.peg.875"/>
<dbReference type="GO" id="GO:0031402">
    <property type="term" value="F:sodium ion binding"/>
    <property type="evidence" value="ECO:0007669"/>
    <property type="project" value="UniProtKB-UniRule"/>
</dbReference>
<dbReference type="Pfam" id="PF00474">
    <property type="entry name" value="SSF"/>
    <property type="match status" value="1"/>
</dbReference>
<keyword evidence="6 14" id="KW-0769">Symport</keyword>
<gene>
    <name evidence="15" type="ORF">HHI_04292</name>
</gene>
<evidence type="ECO:0000256" key="1">
    <source>
        <dbReference type="ARBA" id="ARBA00004651"/>
    </source>
</evidence>
<feature type="transmembrane region" description="Helical" evidence="14">
    <location>
        <begin position="6"/>
        <end position="25"/>
    </location>
</feature>
<protein>
    <recommendedName>
        <fullName evidence="14">Sodium/proline symporter</fullName>
    </recommendedName>
    <alternativeName>
        <fullName evidence="14">Proline permease</fullName>
    </alternativeName>
</protein>
<evidence type="ECO:0000256" key="12">
    <source>
        <dbReference type="ARBA" id="ARBA00033708"/>
    </source>
</evidence>
<dbReference type="InterPro" id="IPR001734">
    <property type="entry name" value="Na/solute_symporter"/>
</dbReference>
<keyword evidence="3 14" id="KW-0813">Transport</keyword>
<evidence type="ECO:0000256" key="9">
    <source>
        <dbReference type="ARBA" id="ARBA00023065"/>
    </source>
</evidence>
<evidence type="ECO:0000256" key="8">
    <source>
        <dbReference type="ARBA" id="ARBA00023053"/>
    </source>
</evidence>
<evidence type="ECO:0000256" key="11">
    <source>
        <dbReference type="ARBA" id="ARBA00023201"/>
    </source>
</evidence>
<feature type="transmembrane region" description="Helical" evidence="14">
    <location>
        <begin position="395"/>
        <end position="414"/>
    </location>
</feature>
<dbReference type="InterPro" id="IPR050277">
    <property type="entry name" value="Sodium:Solute_Symporter"/>
</dbReference>
<keyword evidence="14" id="KW-0029">Amino-acid transport</keyword>
<organism evidence="15 16">
    <name type="scientific">Hyphomonas hirschiana VP5</name>
    <dbReference type="NCBI Taxonomy" id="1280951"/>
    <lineage>
        <taxon>Bacteria</taxon>
        <taxon>Pseudomonadati</taxon>
        <taxon>Pseudomonadota</taxon>
        <taxon>Alphaproteobacteria</taxon>
        <taxon>Hyphomonadales</taxon>
        <taxon>Hyphomonadaceae</taxon>
        <taxon>Hyphomonas</taxon>
    </lineage>
</organism>
<dbReference type="PANTHER" id="PTHR48086">
    <property type="entry name" value="SODIUM/PROLINE SYMPORTER-RELATED"/>
    <property type="match status" value="1"/>
</dbReference>
<evidence type="ECO:0000256" key="3">
    <source>
        <dbReference type="ARBA" id="ARBA00022448"/>
    </source>
</evidence>
<keyword evidence="7 14" id="KW-1133">Transmembrane helix</keyword>
<comment type="caution">
    <text evidence="15">The sequence shown here is derived from an EMBL/GenBank/DDBJ whole genome shotgun (WGS) entry which is preliminary data.</text>
</comment>
<evidence type="ECO:0000256" key="13">
    <source>
        <dbReference type="RuleBase" id="RU362091"/>
    </source>
</evidence>
<dbReference type="InterPro" id="IPR011851">
    <property type="entry name" value="Na/Pro_symporter"/>
</dbReference>
<sequence length="482" mass="48945">MRANLPALITLIVYAVLLVGVSLWASRKVRSEASSFLLGGRSLGPLVSGLAYAASSSSAWVLLGYSGFVYATGLSALWMIPGILLGYGAVWLFAGPVLQAASRDKDQLTLTAFLTETAGPRVARLIRISATVMIAFCFSYYIASQFQGAGVAFDDLFGIGMSGGIILGAIIILAYTFAGGFLAVSVINTVQGVIMMLVAILLPVLAFSAAGGVSGIGAALEDVPPEYLATFGGRAGWIAGGFALGMTATGFGALGQPHLISWIMAARDTKARVMGAGVAIGWGAVVYAGMAVLGLSGRALFGADAPAEGIFFKLAGDLLPGVLAGIVAAAILSAIMSTVDSQLLVASGAISHDLGAARLMGGRTVLATRLAMLVVSGVAVVLTLALPATIFDRTLFAWTALGASFGPVVVVRAFGGRPGGAAVLASILAGFVTSLAYEFVLNSGPGAVWARTVPWIAAFLALAVTRIVAGQHNQALGAPSDL</sequence>
<dbReference type="PROSITE" id="PS50283">
    <property type="entry name" value="NA_SOLUT_SYMP_3"/>
    <property type="match status" value="1"/>
</dbReference>
<dbReference type="Proteomes" id="UP000025061">
    <property type="component" value="Unassembled WGS sequence"/>
</dbReference>
<keyword evidence="11 14" id="KW-0739">Sodium transport</keyword>
<dbReference type="RefSeq" id="WP_011646102.1">
    <property type="nucleotide sequence ID" value="NZ_ARYI01000002.1"/>
</dbReference>
<feature type="transmembrane region" description="Helical" evidence="14">
    <location>
        <begin position="46"/>
        <end position="70"/>
    </location>
</feature>
<evidence type="ECO:0000256" key="14">
    <source>
        <dbReference type="RuleBase" id="RU366012"/>
    </source>
</evidence>
<dbReference type="OrthoDB" id="9789704at2"/>
<feature type="transmembrane region" description="Helical" evidence="14">
    <location>
        <begin position="76"/>
        <end position="101"/>
    </location>
</feature>
<reference evidence="15 16" key="1">
    <citation type="submission" date="2013-04" db="EMBL/GenBank/DDBJ databases">
        <title>Hyphomonas hirschiana VP5 Genome Sequencing.</title>
        <authorList>
            <person name="Lai Q."/>
            <person name="Shao Z."/>
        </authorList>
    </citation>
    <scope>NUCLEOTIDE SEQUENCE [LARGE SCALE GENOMIC DNA]</scope>
    <source>
        <strain evidence="15 16">VP5</strain>
    </source>
</reference>
<dbReference type="CDD" id="cd11475">
    <property type="entry name" value="SLC5sbd_PutP"/>
    <property type="match status" value="1"/>
</dbReference>
<comment type="catalytic activity">
    <reaction evidence="12">
        <text>L-proline(in) + Na(+)(in) = L-proline(out) + Na(+)(out)</text>
        <dbReference type="Rhea" id="RHEA:28967"/>
        <dbReference type="ChEBI" id="CHEBI:29101"/>
        <dbReference type="ChEBI" id="CHEBI:60039"/>
    </reaction>
</comment>
<dbReference type="GO" id="GO:0005298">
    <property type="term" value="F:proline:sodium symporter activity"/>
    <property type="evidence" value="ECO:0007669"/>
    <property type="project" value="UniProtKB-UniRule"/>
</dbReference>
<name>A0A059FZ38_9PROT</name>
<keyword evidence="14" id="KW-0997">Cell inner membrane</keyword>
<keyword evidence="16" id="KW-1185">Reference proteome</keyword>
<comment type="similarity">
    <text evidence="2 13">Belongs to the sodium:solute symporter (SSF) (TC 2.A.21) family.</text>
</comment>
<feature type="transmembrane region" description="Helical" evidence="14">
    <location>
        <begin position="163"/>
        <end position="187"/>
    </location>
</feature>
<comment type="function">
    <text evidence="14">Catalyzes the sodium-dependent uptake of extracellular L-proline.</text>
</comment>
<feature type="transmembrane region" description="Helical" evidence="14">
    <location>
        <begin position="236"/>
        <end position="255"/>
    </location>
</feature>
<evidence type="ECO:0000256" key="6">
    <source>
        <dbReference type="ARBA" id="ARBA00022847"/>
    </source>
</evidence>
<accession>A0A059FZ38</accession>
<keyword evidence="9 14" id="KW-0406">Ion transport</keyword>
<feature type="transmembrane region" description="Helical" evidence="14">
    <location>
        <begin position="452"/>
        <end position="469"/>
    </location>
</feature>
<evidence type="ECO:0000256" key="4">
    <source>
        <dbReference type="ARBA" id="ARBA00022475"/>
    </source>
</evidence>
<evidence type="ECO:0000256" key="5">
    <source>
        <dbReference type="ARBA" id="ARBA00022692"/>
    </source>
</evidence>
<feature type="transmembrane region" description="Helical" evidence="14">
    <location>
        <begin position="421"/>
        <end position="440"/>
    </location>
</feature>
<dbReference type="GO" id="GO:0005886">
    <property type="term" value="C:plasma membrane"/>
    <property type="evidence" value="ECO:0007669"/>
    <property type="project" value="UniProtKB-SubCell"/>
</dbReference>
<feature type="transmembrane region" description="Helical" evidence="14">
    <location>
        <begin position="276"/>
        <end position="301"/>
    </location>
</feature>
<evidence type="ECO:0000256" key="2">
    <source>
        <dbReference type="ARBA" id="ARBA00006434"/>
    </source>
</evidence>
<evidence type="ECO:0000256" key="7">
    <source>
        <dbReference type="ARBA" id="ARBA00022989"/>
    </source>
</evidence>
<keyword evidence="10 14" id="KW-0472">Membrane</keyword>
<keyword evidence="8 14" id="KW-0915">Sodium</keyword>
<feature type="transmembrane region" description="Helical" evidence="14">
    <location>
        <begin position="321"/>
        <end position="345"/>
    </location>
</feature>
<feature type="transmembrane region" description="Helical" evidence="14">
    <location>
        <begin position="194"/>
        <end position="216"/>
    </location>
</feature>
<proteinExistence type="inferred from homology"/>
<comment type="subcellular location">
    <subcellularLocation>
        <location evidence="14">Cell inner membrane</location>
        <topology evidence="14">Multi-pass membrane protein</topology>
    </subcellularLocation>
    <subcellularLocation>
        <location evidence="1">Cell membrane</location>
        <topology evidence="1">Multi-pass membrane protein</topology>
    </subcellularLocation>
</comment>
<dbReference type="AlphaFoldDB" id="A0A059FZ38"/>
<dbReference type="Gene3D" id="1.20.1730.10">
    <property type="entry name" value="Sodium/glucose cotransporter"/>
    <property type="match status" value="1"/>
</dbReference>